<accession>A0ABX1R2K9</accession>
<dbReference type="Gene3D" id="3.40.50.1820">
    <property type="entry name" value="alpha/beta hydrolase"/>
    <property type="match status" value="1"/>
</dbReference>
<evidence type="ECO:0000313" key="2">
    <source>
        <dbReference type="Proteomes" id="UP000709336"/>
    </source>
</evidence>
<dbReference type="EMBL" id="JAATNW010000006">
    <property type="protein sequence ID" value="NMH60692.1"/>
    <property type="molecule type" value="Genomic_DNA"/>
</dbReference>
<dbReference type="SUPFAM" id="SSF53474">
    <property type="entry name" value="alpha/beta-Hydrolases"/>
    <property type="match status" value="1"/>
</dbReference>
<dbReference type="Proteomes" id="UP000709336">
    <property type="component" value="Unassembled WGS sequence"/>
</dbReference>
<dbReference type="RefSeq" id="WP_169211256.1">
    <property type="nucleotide sequence ID" value="NZ_JAATNW010000006.1"/>
</dbReference>
<dbReference type="GO" id="GO:0016787">
    <property type="term" value="F:hydrolase activity"/>
    <property type="evidence" value="ECO:0007669"/>
    <property type="project" value="UniProtKB-KW"/>
</dbReference>
<keyword evidence="2" id="KW-1185">Reference proteome</keyword>
<comment type="caution">
    <text evidence="1">The sequence shown here is derived from an EMBL/GenBank/DDBJ whole genome shotgun (WGS) entry which is preliminary data.</text>
</comment>
<gene>
    <name evidence="1" type="ORF">HCJ96_11710</name>
</gene>
<reference evidence="1 2" key="1">
    <citation type="submission" date="2020-03" db="EMBL/GenBank/DDBJ databases">
        <title>Alteromonas ponticola sp. nov., isolated from seawater.</title>
        <authorList>
            <person name="Yoon J.-H."/>
            <person name="Kim Y.-O."/>
        </authorList>
    </citation>
    <scope>NUCLEOTIDE SEQUENCE [LARGE SCALE GENOMIC DNA]</scope>
    <source>
        <strain evidence="1 2">MYP5</strain>
    </source>
</reference>
<sequence>MTLFFSRLVWVVVIVWSIAANATSSEFDLPKTVNLDDRFIFYSHGYIVEGDDPRPVHPEWGQYDYPGILSALSKLDAVIISTHRPAKSDPFMHAEAISRQVEYLLEQGVFPNKITIMGFSRGGFITAIASSLIKHPDINYIILAACTRALSSNTDVRLTGHVLSIFETSDAVGSCDKVVARAPQLVSSFIEISISTGLSHGAFYRPDNPWLAPVESWLAARTKIDDK</sequence>
<proteinExistence type="predicted"/>
<organism evidence="1 2">
    <name type="scientific">Alteromonas ponticola</name>
    <dbReference type="NCBI Taxonomy" id="2720613"/>
    <lineage>
        <taxon>Bacteria</taxon>
        <taxon>Pseudomonadati</taxon>
        <taxon>Pseudomonadota</taxon>
        <taxon>Gammaproteobacteria</taxon>
        <taxon>Alteromonadales</taxon>
        <taxon>Alteromonadaceae</taxon>
        <taxon>Alteromonas/Salinimonas group</taxon>
        <taxon>Alteromonas</taxon>
    </lineage>
</organism>
<keyword evidence="1" id="KW-0378">Hydrolase</keyword>
<dbReference type="InterPro" id="IPR029058">
    <property type="entry name" value="AB_hydrolase_fold"/>
</dbReference>
<protein>
    <submittedName>
        <fullName evidence="1">Alpha/beta hydrolase</fullName>
    </submittedName>
</protein>
<evidence type="ECO:0000313" key="1">
    <source>
        <dbReference type="EMBL" id="NMH60692.1"/>
    </source>
</evidence>
<name>A0ABX1R2K9_9ALTE</name>